<keyword evidence="2" id="KW-1133">Transmembrane helix</keyword>
<name>A0A4Q9DVR1_9BACL</name>
<keyword evidence="4" id="KW-1185">Reference proteome</keyword>
<dbReference type="AlphaFoldDB" id="A0A4Q9DVR1"/>
<proteinExistence type="predicted"/>
<dbReference type="Proteomes" id="UP000293142">
    <property type="component" value="Unassembled WGS sequence"/>
</dbReference>
<feature type="transmembrane region" description="Helical" evidence="2">
    <location>
        <begin position="74"/>
        <end position="94"/>
    </location>
</feature>
<feature type="transmembrane region" description="Helical" evidence="2">
    <location>
        <begin position="12"/>
        <end position="32"/>
    </location>
</feature>
<dbReference type="InterPro" id="IPR004995">
    <property type="entry name" value="Spore_Ger"/>
</dbReference>
<dbReference type="GO" id="GO:0009847">
    <property type="term" value="P:spore germination"/>
    <property type="evidence" value="ECO:0007669"/>
    <property type="project" value="InterPro"/>
</dbReference>
<feature type="transmembrane region" description="Helical" evidence="2">
    <location>
        <begin position="44"/>
        <end position="62"/>
    </location>
</feature>
<dbReference type="Pfam" id="PF03323">
    <property type="entry name" value="GerA"/>
    <property type="match status" value="1"/>
</dbReference>
<evidence type="ECO:0000256" key="2">
    <source>
        <dbReference type="SAM" id="Phobius"/>
    </source>
</evidence>
<comment type="caution">
    <text evidence="3">The sequence shown here is derived from an EMBL/GenBank/DDBJ whole genome shotgun (WGS) entry which is preliminary data.</text>
</comment>
<organism evidence="3 4">
    <name type="scientific">Paenibacillus thalictri</name>
    <dbReference type="NCBI Taxonomy" id="2527873"/>
    <lineage>
        <taxon>Bacteria</taxon>
        <taxon>Bacillati</taxon>
        <taxon>Bacillota</taxon>
        <taxon>Bacilli</taxon>
        <taxon>Bacillales</taxon>
        <taxon>Paenibacillaceae</taxon>
        <taxon>Paenibacillus</taxon>
    </lineage>
</organism>
<gene>
    <name evidence="3" type="ORF">EYB31_12725</name>
</gene>
<keyword evidence="2" id="KW-0812">Transmembrane</keyword>
<dbReference type="GO" id="GO:0016020">
    <property type="term" value="C:membrane"/>
    <property type="evidence" value="ECO:0007669"/>
    <property type="project" value="InterPro"/>
</dbReference>
<protein>
    <submittedName>
        <fullName evidence="3">Uncharacterized protein</fullName>
    </submittedName>
</protein>
<sequence>MRIFLQSKLLPLFAKMVKVVAQINVFGSLIISKAATQTGLMSKMMMIVTAISVIGTYLPNFQMSYTFRLWKYPFIAAAAVLGLYEIVLMIFVLLSHLCTKQSFGIPYLGTITPFRIRNFQNRKSGY</sequence>
<accession>A0A4Q9DVR1</accession>
<keyword evidence="1 2" id="KW-0472">Membrane</keyword>
<evidence type="ECO:0000313" key="3">
    <source>
        <dbReference type="EMBL" id="TBL79081.1"/>
    </source>
</evidence>
<evidence type="ECO:0000313" key="4">
    <source>
        <dbReference type="Proteomes" id="UP000293142"/>
    </source>
</evidence>
<reference evidence="3 4" key="1">
    <citation type="submission" date="2019-02" db="EMBL/GenBank/DDBJ databases">
        <title>Paenibacillus sp. nov., isolated from surface-sterilized tissue of Thalictrum simplex L.</title>
        <authorList>
            <person name="Tuo L."/>
        </authorList>
    </citation>
    <scope>NUCLEOTIDE SEQUENCE [LARGE SCALE GENOMIC DNA]</scope>
    <source>
        <strain evidence="3 4">N2SHLJ1</strain>
    </source>
</reference>
<dbReference type="EMBL" id="SIRE01000008">
    <property type="protein sequence ID" value="TBL79081.1"/>
    <property type="molecule type" value="Genomic_DNA"/>
</dbReference>
<evidence type="ECO:0000256" key="1">
    <source>
        <dbReference type="ARBA" id="ARBA00023136"/>
    </source>
</evidence>
<dbReference type="RefSeq" id="WP_131013717.1">
    <property type="nucleotide sequence ID" value="NZ_SIRE01000008.1"/>
</dbReference>